<comment type="caution">
    <text evidence="2">The sequence shown here is derived from an EMBL/GenBank/DDBJ whole genome shotgun (WGS) entry which is preliminary data.</text>
</comment>
<evidence type="ECO:0000256" key="1">
    <source>
        <dbReference type="SAM" id="MobiDB-lite"/>
    </source>
</evidence>
<protein>
    <submittedName>
        <fullName evidence="2">Uncharacterized protein</fullName>
    </submittedName>
</protein>
<reference evidence="3" key="1">
    <citation type="journal article" date="2019" name="Int. J. Syst. Evol. Microbiol.">
        <title>The Global Catalogue of Microorganisms (GCM) 10K type strain sequencing project: providing services to taxonomists for standard genome sequencing and annotation.</title>
        <authorList>
            <consortium name="The Broad Institute Genomics Platform"/>
            <consortium name="The Broad Institute Genome Sequencing Center for Infectious Disease"/>
            <person name="Wu L."/>
            <person name="Ma J."/>
        </authorList>
    </citation>
    <scope>NUCLEOTIDE SEQUENCE [LARGE SCALE GENOMIC DNA]</scope>
    <source>
        <strain evidence="3">CGMCC 4.7020</strain>
    </source>
</reference>
<organism evidence="2 3">
    <name type="scientific">Streptomyces kaempferi</name>
    <dbReference type="NCBI Taxonomy" id="333725"/>
    <lineage>
        <taxon>Bacteria</taxon>
        <taxon>Bacillati</taxon>
        <taxon>Actinomycetota</taxon>
        <taxon>Actinomycetes</taxon>
        <taxon>Kitasatosporales</taxon>
        <taxon>Streptomycetaceae</taxon>
        <taxon>Streptomyces</taxon>
    </lineage>
</organism>
<feature type="region of interest" description="Disordered" evidence="1">
    <location>
        <begin position="80"/>
        <end position="117"/>
    </location>
</feature>
<evidence type="ECO:0000313" key="2">
    <source>
        <dbReference type="EMBL" id="MFD1310215.1"/>
    </source>
</evidence>
<accession>A0ABW3XLH5</accession>
<evidence type="ECO:0000313" key="3">
    <source>
        <dbReference type="Proteomes" id="UP001597058"/>
    </source>
</evidence>
<proteinExistence type="predicted"/>
<dbReference type="EMBL" id="JBHTMM010000048">
    <property type="protein sequence ID" value="MFD1310215.1"/>
    <property type="molecule type" value="Genomic_DNA"/>
</dbReference>
<dbReference type="RefSeq" id="WP_381238660.1">
    <property type="nucleotide sequence ID" value="NZ_JBHSKH010000057.1"/>
</dbReference>
<sequence length="117" mass="12176">MSAASGVFDPGAYDARRGGGRTARGGARSAGIRLSLSYAVTVPFGPRVAIPLRPLVDRAAGLGLARCPVVLGMFAVHIGPDTDPSVDGRKPPDAARPPDGTRGRRRTHTIRHPSRAS</sequence>
<feature type="compositionally biased region" description="Basic residues" evidence="1">
    <location>
        <begin position="103"/>
        <end position="117"/>
    </location>
</feature>
<dbReference type="Proteomes" id="UP001597058">
    <property type="component" value="Unassembled WGS sequence"/>
</dbReference>
<name>A0ABW3XLH5_9ACTN</name>
<gene>
    <name evidence="2" type="ORF">ACFQ5X_30720</name>
</gene>
<feature type="region of interest" description="Disordered" evidence="1">
    <location>
        <begin position="1"/>
        <end position="27"/>
    </location>
</feature>
<keyword evidence="3" id="KW-1185">Reference proteome</keyword>